<reference evidence="1 2" key="1">
    <citation type="submission" date="2018-01" db="EMBL/GenBank/DDBJ databases">
        <title>Draft genome sequence of Jishengella sp. NA12.</title>
        <authorList>
            <person name="Sahin N."/>
            <person name="Ay H."/>
            <person name="Saygin H."/>
        </authorList>
    </citation>
    <scope>NUCLEOTIDE SEQUENCE [LARGE SCALE GENOMIC DNA]</scope>
    <source>
        <strain evidence="1 2">NA12</strain>
    </source>
</reference>
<name>A0A2W2FFG7_9ACTN</name>
<keyword evidence="2" id="KW-1185">Reference proteome</keyword>
<comment type="caution">
    <text evidence="1">The sequence shown here is derived from an EMBL/GenBank/DDBJ whole genome shotgun (WGS) entry which is preliminary data.</text>
</comment>
<evidence type="ECO:0000313" key="1">
    <source>
        <dbReference type="EMBL" id="PZG20387.1"/>
    </source>
</evidence>
<organism evidence="1 2">
    <name type="scientific">Micromonospora craterilacus</name>
    <dbReference type="NCBI Taxonomy" id="1655439"/>
    <lineage>
        <taxon>Bacteria</taxon>
        <taxon>Bacillati</taxon>
        <taxon>Actinomycetota</taxon>
        <taxon>Actinomycetes</taxon>
        <taxon>Micromonosporales</taxon>
        <taxon>Micromonosporaceae</taxon>
        <taxon>Micromonospora</taxon>
    </lineage>
</organism>
<sequence>MSRCEALILPAICSRPVALLLATSFHSSSECSVAPTRDMKTRAAGELHLASSESAWRLRFSRVDWSRLAARRQVSASAVVRSSLSLRTYSHICSMLTSSHLVGSYGVDWAARSAA</sequence>
<protein>
    <submittedName>
        <fullName evidence="1">Uncharacterized protein</fullName>
    </submittedName>
</protein>
<accession>A0A2W2FFG7</accession>
<dbReference type="Proteomes" id="UP000248924">
    <property type="component" value="Unassembled WGS sequence"/>
</dbReference>
<gene>
    <name evidence="1" type="ORF">C1I95_09565</name>
</gene>
<dbReference type="EMBL" id="POTY01000042">
    <property type="protein sequence ID" value="PZG20387.1"/>
    <property type="molecule type" value="Genomic_DNA"/>
</dbReference>
<evidence type="ECO:0000313" key="2">
    <source>
        <dbReference type="Proteomes" id="UP000248924"/>
    </source>
</evidence>
<proteinExistence type="predicted"/>
<dbReference type="AlphaFoldDB" id="A0A2W2FFG7"/>